<feature type="transmembrane region" description="Helical" evidence="1">
    <location>
        <begin position="216"/>
        <end position="234"/>
    </location>
</feature>
<feature type="signal peptide" evidence="2">
    <location>
        <begin position="1"/>
        <end position="27"/>
    </location>
</feature>
<evidence type="ECO:0000313" key="4">
    <source>
        <dbReference type="EMBL" id="EKX44539.1"/>
    </source>
</evidence>
<dbReference type="AlphaFoldDB" id="L1J8V7"/>
<reference evidence="5" key="3">
    <citation type="submission" date="2015-06" db="UniProtKB">
        <authorList>
            <consortium name="EnsemblProtists"/>
        </authorList>
    </citation>
    <scope>IDENTIFICATION</scope>
</reference>
<name>L1J8V7_GUITC</name>
<feature type="transmembrane region" description="Helical" evidence="1">
    <location>
        <begin position="82"/>
        <end position="103"/>
    </location>
</feature>
<keyword evidence="1" id="KW-0812">Transmembrane</keyword>
<dbReference type="EnsemblProtists" id="EKX44539">
    <property type="protein sequence ID" value="EKX44539"/>
    <property type="gene ID" value="GUITHDRAFT_139765"/>
</dbReference>
<dbReference type="OrthoDB" id="361580at2759"/>
<feature type="transmembrane region" description="Helical" evidence="1">
    <location>
        <begin position="382"/>
        <end position="407"/>
    </location>
</feature>
<keyword evidence="1" id="KW-0472">Membrane</keyword>
<dbReference type="PANTHER" id="PTHR43592:SF15">
    <property type="entry name" value="CAAX AMINO TERMINAL PROTEASE FAMILY PROTEIN"/>
    <property type="match status" value="1"/>
</dbReference>
<keyword evidence="1" id="KW-1133">Transmembrane helix</keyword>
<feature type="domain" description="CAAX prenyl protease 2/Lysostaphin resistance protein A-like" evidence="3">
    <location>
        <begin position="327"/>
        <end position="409"/>
    </location>
</feature>
<feature type="chain" id="PRO_5008771044" description="CAAX prenyl protease 2/Lysostaphin resistance protein A-like domain-containing protein" evidence="2">
    <location>
        <begin position="28"/>
        <end position="416"/>
    </location>
</feature>
<proteinExistence type="predicted"/>
<keyword evidence="2" id="KW-0732">Signal</keyword>
<evidence type="ECO:0000313" key="6">
    <source>
        <dbReference type="Proteomes" id="UP000011087"/>
    </source>
</evidence>
<reference evidence="6" key="2">
    <citation type="submission" date="2012-11" db="EMBL/GenBank/DDBJ databases">
        <authorList>
            <person name="Kuo A."/>
            <person name="Curtis B.A."/>
            <person name="Tanifuji G."/>
            <person name="Burki F."/>
            <person name="Gruber A."/>
            <person name="Irimia M."/>
            <person name="Maruyama S."/>
            <person name="Arias M.C."/>
            <person name="Ball S.G."/>
            <person name="Gile G.H."/>
            <person name="Hirakawa Y."/>
            <person name="Hopkins J.F."/>
            <person name="Rensing S.A."/>
            <person name="Schmutz J."/>
            <person name="Symeonidi A."/>
            <person name="Elias M."/>
            <person name="Eveleigh R.J."/>
            <person name="Herman E.K."/>
            <person name="Klute M.J."/>
            <person name="Nakayama T."/>
            <person name="Obornik M."/>
            <person name="Reyes-Prieto A."/>
            <person name="Armbrust E.V."/>
            <person name="Aves S.J."/>
            <person name="Beiko R.G."/>
            <person name="Coutinho P."/>
            <person name="Dacks J.B."/>
            <person name="Durnford D.G."/>
            <person name="Fast N.M."/>
            <person name="Green B.R."/>
            <person name="Grisdale C."/>
            <person name="Hempe F."/>
            <person name="Henrissat B."/>
            <person name="Hoppner M.P."/>
            <person name="Ishida K.-I."/>
            <person name="Kim E."/>
            <person name="Koreny L."/>
            <person name="Kroth P.G."/>
            <person name="Liu Y."/>
            <person name="Malik S.-B."/>
            <person name="Maier U.G."/>
            <person name="McRose D."/>
            <person name="Mock T."/>
            <person name="Neilson J.A."/>
            <person name="Onodera N.T."/>
            <person name="Poole A.M."/>
            <person name="Pritham E.J."/>
            <person name="Richards T.A."/>
            <person name="Rocap G."/>
            <person name="Roy S.W."/>
            <person name="Sarai C."/>
            <person name="Schaack S."/>
            <person name="Shirato S."/>
            <person name="Slamovits C.H."/>
            <person name="Spencer D.F."/>
            <person name="Suzuki S."/>
            <person name="Worden A.Z."/>
            <person name="Zauner S."/>
            <person name="Barry K."/>
            <person name="Bell C."/>
            <person name="Bharti A.K."/>
            <person name="Crow J.A."/>
            <person name="Grimwood J."/>
            <person name="Kramer R."/>
            <person name="Lindquist E."/>
            <person name="Lucas S."/>
            <person name="Salamov A."/>
            <person name="McFadden G.I."/>
            <person name="Lane C.E."/>
            <person name="Keeling P.J."/>
            <person name="Gray M.W."/>
            <person name="Grigoriev I.V."/>
            <person name="Archibald J.M."/>
        </authorList>
    </citation>
    <scope>NUCLEOTIDE SEQUENCE</scope>
    <source>
        <strain evidence="6">CCMP2712</strain>
    </source>
</reference>
<evidence type="ECO:0000256" key="1">
    <source>
        <dbReference type="SAM" id="Phobius"/>
    </source>
</evidence>
<evidence type="ECO:0000313" key="5">
    <source>
        <dbReference type="EnsemblProtists" id="EKX44539"/>
    </source>
</evidence>
<dbReference type="GO" id="GO:0004175">
    <property type="term" value="F:endopeptidase activity"/>
    <property type="evidence" value="ECO:0007669"/>
    <property type="project" value="UniProtKB-ARBA"/>
</dbReference>
<feature type="transmembrane region" description="Helical" evidence="1">
    <location>
        <begin position="178"/>
        <end position="204"/>
    </location>
</feature>
<dbReference type="RefSeq" id="XP_005831519.1">
    <property type="nucleotide sequence ID" value="XM_005831462.1"/>
</dbReference>
<feature type="transmembrane region" description="Helical" evidence="1">
    <location>
        <begin position="255"/>
        <end position="282"/>
    </location>
</feature>
<dbReference type="KEGG" id="gtt:GUITHDRAFT_139765"/>
<evidence type="ECO:0000259" key="3">
    <source>
        <dbReference type="Pfam" id="PF02517"/>
    </source>
</evidence>
<dbReference type="GeneID" id="17301103"/>
<organism evidence="4">
    <name type="scientific">Guillardia theta (strain CCMP2712)</name>
    <name type="common">Cryptophyte</name>
    <dbReference type="NCBI Taxonomy" id="905079"/>
    <lineage>
        <taxon>Eukaryota</taxon>
        <taxon>Cryptophyceae</taxon>
        <taxon>Pyrenomonadales</taxon>
        <taxon>Geminigeraceae</taxon>
        <taxon>Guillardia</taxon>
    </lineage>
</organism>
<dbReference type="Proteomes" id="UP000011087">
    <property type="component" value="Unassembled WGS sequence"/>
</dbReference>
<dbReference type="HOGENOM" id="CLU_661314_0_0_1"/>
<gene>
    <name evidence="4" type="ORF">GUITHDRAFT_139765</name>
</gene>
<dbReference type="InterPro" id="IPR003675">
    <property type="entry name" value="Rce1/LyrA-like_dom"/>
</dbReference>
<dbReference type="Pfam" id="PF02517">
    <property type="entry name" value="Rce1-like"/>
    <property type="match status" value="1"/>
</dbReference>
<dbReference type="PANTHER" id="PTHR43592">
    <property type="entry name" value="CAAX AMINO TERMINAL PROTEASE"/>
    <property type="match status" value="1"/>
</dbReference>
<accession>L1J8V7</accession>
<feature type="transmembrane region" description="Helical" evidence="1">
    <location>
        <begin position="123"/>
        <end position="141"/>
    </location>
</feature>
<sequence length="416" mass="46245">MHGGRRRQWRRKLGMLLVAACWGIIDAFSPQFITRVNSRSRLASMPLHPRSQTYMRPWVGHRIVQSIRTKIRASSDGKRSSAVFPVSLKTLGAALGAIIAFALHVKFVSPSSFSPLGPKGPSVSGEVIVGGITLLGLVLYGSRRSDKGVANLALSVTDEDKLPSTATSQSKSHTTETYILLGMAYLSSSYLSQFIDILLCALSILDVPITIGFSRALQVLLSHLFWVFTGSLILQNRTKNFFSSKDWFRIERPNHITFVSIIVGYLITCFVSSFGLLMGTFLSSLNLPILRNFYDMMQSLPESATETVVDKLKRPEGDDLIARVVGGIGPCFTGPIWEEILYRGYLLQSFSHMMPLSTATDLASLVFALNHMNPRAFAHLYLMGYLWSLLYFRTGNLIVPIAVHMMWNIRTFVAPV</sequence>
<protein>
    <recommendedName>
        <fullName evidence="3">CAAX prenyl protease 2/Lysostaphin resistance protein A-like domain-containing protein</fullName>
    </recommendedName>
</protein>
<evidence type="ECO:0000256" key="2">
    <source>
        <dbReference type="SAM" id="SignalP"/>
    </source>
</evidence>
<dbReference type="EMBL" id="JH993004">
    <property type="protein sequence ID" value="EKX44539.1"/>
    <property type="molecule type" value="Genomic_DNA"/>
</dbReference>
<dbReference type="GO" id="GO:0080120">
    <property type="term" value="P:CAAX-box protein maturation"/>
    <property type="evidence" value="ECO:0007669"/>
    <property type="project" value="UniProtKB-ARBA"/>
</dbReference>
<keyword evidence="6" id="KW-1185">Reference proteome</keyword>
<dbReference type="PaxDb" id="55529-EKX44539"/>
<reference evidence="4 6" key="1">
    <citation type="journal article" date="2012" name="Nature">
        <title>Algal genomes reveal evolutionary mosaicism and the fate of nucleomorphs.</title>
        <authorList>
            <consortium name="DOE Joint Genome Institute"/>
            <person name="Curtis B.A."/>
            <person name="Tanifuji G."/>
            <person name="Burki F."/>
            <person name="Gruber A."/>
            <person name="Irimia M."/>
            <person name="Maruyama S."/>
            <person name="Arias M.C."/>
            <person name="Ball S.G."/>
            <person name="Gile G.H."/>
            <person name="Hirakawa Y."/>
            <person name="Hopkins J.F."/>
            <person name="Kuo A."/>
            <person name="Rensing S.A."/>
            <person name="Schmutz J."/>
            <person name="Symeonidi A."/>
            <person name="Elias M."/>
            <person name="Eveleigh R.J."/>
            <person name="Herman E.K."/>
            <person name="Klute M.J."/>
            <person name="Nakayama T."/>
            <person name="Obornik M."/>
            <person name="Reyes-Prieto A."/>
            <person name="Armbrust E.V."/>
            <person name="Aves S.J."/>
            <person name="Beiko R.G."/>
            <person name="Coutinho P."/>
            <person name="Dacks J.B."/>
            <person name="Durnford D.G."/>
            <person name="Fast N.M."/>
            <person name="Green B.R."/>
            <person name="Grisdale C.J."/>
            <person name="Hempel F."/>
            <person name="Henrissat B."/>
            <person name="Hoppner M.P."/>
            <person name="Ishida K."/>
            <person name="Kim E."/>
            <person name="Koreny L."/>
            <person name="Kroth P.G."/>
            <person name="Liu Y."/>
            <person name="Malik S.B."/>
            <person name="Maier U.G."/>
            <person name="McRose D."/>
            <person name="Mock T."/>
            <person name="Neilson J.A."/>
            <person name="Onodera N.T."/>
            <person name="Poole A.M."/>
            <person name="Pritham E.J."/>
            <person name="Richards T.A."/>
            <person name="Rocap G."/>
            <person name="Roy S.W."/>
            <person name="Sarai C."/>
            <person name="Schaack S."/>
            <person name="Shirato S."/>
            <person name="Slamovits C.H."/>
            <person name="Spencer D.F."/>
            <person name="Suzuki S."/>
            <person name="Worden A.Z."/>
            <person name="Zauner S."/>
            <person name="Barry K."/>
            <person name="Bell C."/>
            <person name="Bharti A.K."/>
            <person name="Crow J.A."/>
            <person name="Grimwood J."/>
            <person name="Kramer R."/>
            <person name="Lindquist E."/>
            <person name="Lucas S."/>
            <person name="Salamov A."/>
            <person name="McFadden G.I."/>
            <person name="Lane C.E."/>
            <person name="Keeling P.J."/>
            <person name="Gray M.W."/>
            <person name="Grigoriev I.V."/>
            <person name="Archibald J.M."/>
        </authorList>
    </citation>
    <scope>NUCLEOTIDE SEQUENCE</scope>
    <source>
        <strain evidence="4 6">CCMP2712</strain>
    </source>
</reference>